<dbReference type="PROSITE" id="PS51745">
    <property type="entry name" value="PB1"/>
    <property type="match status" value="1"/>
</dbReference>
<proteinExistence type="predicted"/>
<dbReference type="PANTHER" id="PTHR15706:SF2">
    <property type="entry name" value="SH3 AND PX DOMAIN-CONTAINING PROTEIN 2A"/>
    <property type="match status" value="1"/>
</dbReference>
<dbReference type="OMA" id="EYWFRID"/>
<dbReference type="SMART" id="SM00666">
    <property type="entry name" value="PB1"/>
    <property type="match status" value="1"/>
</dbReference>
<dbReference type="FunFam" id="2.30.30.40:FF:000093">
    <property type="entry name" value="Protein kinase activator Bem1"/>
    <property type="match status" value="1"/>
</dbReference>
<dbReference type="PROSITE" id="PS50195">
    <property type="entry name" value="PX"/>
    <property type="match status" value="1"/>
</dbReference>
<dbReference type="Gene3D" id="2.30.30.40">
    <property type="entry name" value="SH3 Domains"/>
    <property type="match status" value="2"/>
</dbReference>
<dbReference type="InterPro" id="IPR035549">
    <property type="entry name" value="Bem1/Scd2_SH3_2"/>
</dbReference>
<dbReference type="CDD" id="cd06890">
    <property type="entry name" value="PX_Bem1p"/>
    <property type="match status" value="1"/>
</dbReference>
<comment type="caution">
    <text evidence="8">The sequence shown here is derived from an EMBL/GenBank/DDBJ whole genome shotgun (WGS) entry which is preliminary data.</text>
</comment>
<dbReference type="Gene3D" id="3.30.1520.10">
    <property type="entry name" value="Phox-like domain"/>
    <property type="match status" value="1"/>
</dbReference>
<reference evidence="8 9" key="3">
    <citation type="journal article" date="2015" name="Genome Announc.">
        <title>Draft Genome Sequence of the Archiascomycetous Yeast Saitoella complicata.</title>
        <authorList>
            <person name="Yamauchi K."/>
            <person name="Kondo S."/>
            <person name="Hamamoto M."/>
            <person name="Takahashi Y."/>
            <person name="Ogura Y."/>
            <person name="Hayashi T."/>
            <person name="Nishida H."/>
        </authorList>
    </citation>
    <scope>NUCLEOTIDE SEQUENCE [LARGE SCALE GENOMIC DNA]</scope>
    <source>
        <strain evidence="8 9">NRRL Y-17804</strain>
    </source>
</reference>
<dbReference type="InterPro" id="IPR053793">
    <property type="entry name" value="PB1-like"/>
</dbReference>
<dbReference type="GO" id="GO:0035091">
    <property type="term" value="F:phosphatidylinositol binding"/>
    <property type="evidence" value="ECO:0007669"/>
    <property type="project" value="InterPro"/>
</dbReference>
<dbReference type="SUPFAM" id="SSF50044">
    <property type="entry name" value="SH3-domain"/>
    <property type="match status" value="2"/>
</dbReference>
<dbReference type="InterPro" id="IPR001452">
    <property type="entry name" value="SH3_domain"/>
</dbReference>
<dbReference type="PANTHER" id="PTHR15706">
    <property type="entry name" value="SH3 MULTIPLE DOMAIN"/>
    <property type="match status" value="1"/>
</dbReference>
<feature type="domain" description="PX" evidence="6">
    <location>
        <begin position="434"/>
        <end position="554"/>
    </location>
</feature>
<feature type="compositionally biased region" description="Polar residues" evidence="4">
    <location>
        <begin position="165"/>
        <end position="174"/>
    </location>
</feature>
<sequence>MTLVYHSPKHLDTQETRVDIVSIDDKSVDDIANAVCASDVVRTEIYSGDRPLRTNVARKDSIVSICTPAPWLSAPIAARNQLQYEQSRELLDARRPLADPRTISINTKRFHTQFRLGCLDLRAFDCRDIPLLVSGLSFGRYASRSPLQSTLSPDKMIKNIRRSLKTGSTSSSNGGDKRDSNNTSSTSKKLLIPKKVIRALYDYTPQSTQELGFKKGDFFHVIGNENDADWYEACNPATDTRGFVPVPYFEVLGKTDGRRSGPLQAPPGARDSDSGFREDGNAAKQRYSSTSSTTKMAPLYGIVQYDFAAERPDELDAKAGEAIIVIAQSNHEWFVAKPIGRLGGPGLIPVSFIEIRDVTTGQPIENVEELVSRAGVPRVEEWKKMTAEYKEKSIPLGSFNFSNQNQNRPPTGSSIQGSQNSAQDSRPTSAKAEVASLPVVGAKVERYMFDGSRYWFLIKAEMEDGRHRNLCRYYEDFHDFQLSLLEGFPTEAGKNGDERILPFMPGPLSFVDDSISSQRQADLDVYVQELCRLPRYILQGDIIKTFFEAREGDVESTHATNLIPQPAYRQLAVPNAQGNRTSKTSHRSSDRSHYSRTSNAETPLPSSTGALPPVPPQPSRSPSNSMNMASVQEALPPVAPAAAADKNMMPPPPAPMARNWSAMTTATTVSGDSSNPSRLQTPASASTTSIAGSSGAPPPYIKIKVFFNDDLIAIRVPRDVTFQALSDKLRDRLGGVQSVRWKDENAGELLELRDDEDLGFALRQSGPKVVLYAK</sequence>
<reference evidence="8 9" key="2">
    <citation type="journal article" date="2014" name="J. Gen. Appl. Microbiol.">
        <title>The early diverging ascomycetous budding yeast Saitoella complicata has three histone deacetylases belonging to the Clr6, Hos2, and Rpd3 lineages.</title>
        <authorList>
            <person name="Nishida H."/>
            <person name="Matsumoto T."/>
            <person name="Kondo S."/>
            <person name="Hamamoto M."/>
            <person name="Yoshikawa H."/>
        </authorList>
    </citation>
    <scope>NUCLEOTIDE SEQUENCE [LARGE SCALE GENOMIC DNA]</scope>
    <source>
        <strain evidence="8 9">NRRL Y-17804</strain>
    </source>
</reference>
<evidence type="ECO:0000256" key="2">
    <source>
        <dbReference type="ARBA" id="ARBA00022737"/>
    </source>
</evidence>
<evidence type="ECO:0000259" key="6">
    <source>
        <dbReference type="PROSITE" id="PS50195"/>
    </source>
</evidence>
<dbReference type="SMART" id="SM00312">
    <property type="entry name" value="PX"/>
    <property type="match status" value="1"/>
</dbReference>
<evidence type="ECO:0000256" key="4">
    <source>
        <dbReference type="SAM" id="MobiDB-lite"/>
    </source>
</evidence>
<dbReference type="GO" id="GO:0030427">
    <property type="term" value="C:site of polarized growth"/>
    <property type="evidence" value="ECO:0007669"/>
    <property type="project" value="UniProtKB-ARBA"/>
</dbReference>
<keyword evidence="2" id="KW-0677">Repeat</keyword>
<accession>A0A0E9NBT8</accession>
<keyword evidence="9" id="KW-1185">Reference proteome</keyword>
<evidence type="ECO:0000259" key="7">
    <source>
        <dbReference type="PROSITE" id="PS51745"/>
    </source>
</evidence>
<dbReference type="InterPro" id="IPR035548">
    <property type="entry name" value="Bem1/Scd2_SH3_1"/>
</dbReference>
<dbReference type="SMART" id="SM00326">
    <property type="entry name" value="SH3"/>
    <property type="match status" value="2"/>
</dbReference>
<feature type="compositionally biased region" description="Polar residues" evidence="4">
    <location>
        <begin position="399"/>
        <end position="428"/>
    </location>
</feature>
<dbReference type="InterPro" id="IPR051228">
    <property type="entry name" value="NADPH_Oxidase/PX-Domain"/>
</dbReference>
<gene>
    <name evidence="8" type="ORF">G7K_1513-t1</name>
</gene>
<keyword evidence="1 3" id="KW-0728">SH3 domain</keyword>
<name>A0A0E9NBT8_SAICN</name>
<dbReference type="GO" id="GO:0060090">
    <property type="term" value="F:molecular adaptor activity"/>
    <property type="evidence" value="ECO:0007669"/>
    <property type="project" value="UniProtKB-ARBA"/>
</dbReference>
<evidence type="ECO:0000313" key="9">
    <source>
        <dbReference type="Proteomes" id="UP000033140"/>
    </source>
</evidence>
<feature type="domain" description="PB1" evidence="7">
    <location>
        <begin position="700"/>
        <end position="774"/>
    </location>
</feature>
<dbReference type="CDD" id="cd11878">
    <property type="entry name" value="SH3_Bem1p_1"/>
    <property type="match status" value="1"/>
</dbReference>
<dbReference type="AlphaFoldDB" id="A0A0E9NBT8"/>
<dbReference type="SUPFAM" id="SSF64268">
    <property type="entry name" value="PX domain"/>
    <property type="match status" value="1"/>
</dbReference>
<dbReference type="Pfam" id="PF00787">
    <property type="entry name" value="PX"/>
    <property type="match status" value="1"/>
</dbReference>
<dbReference type="GO" id="GO:1902494">
    <property type="term" value="C:catalytic complex"/>
    <property type="evidence" value="ECO:0007669"/>
    <property type="project" value="UniProtKB-ARBA"/>
</dbReference>
<dbReference type="GO" id="GO:0005938">
    <property type="term" value="C:cell cortex"/>
    <property type="evidence" value="ECO:0007669"/>
    <property type="project" value="UniProtKB-ARBA"/>
</dbReference>
<feature type="compositionally biased region" description="Polar residues" evidence="4">
    <location>
        <begin position="599"/>
        <end position="609"/>
    </location>
</feature>
<feature type="domain" description="SH3" evidence="5">
    <location>
        <begin position="192"/>
        <end position="254"/>
    </location>
</feature>
<feature type="compositionally biased region" description="Basic and acidic residues" evidence="4">
    <location>
        <begin position="270"/>
        <end position="281"/>
    </location>
</feature>
<dbReference type="InterPro" id="IPR001683">
    <property type="entry name" value="PX_dom"/>
</dbReference>
<evidence type="ECO:0000256" key="1">
    <source>
        <dbReference type="ARBA" id="ARBA00022443"/>
    </source>
</evidence>
<dbReference type="CDD" id="cd11879">
    <property type="entry name" value="SH3_Bem1p_2"/>
    <property type="match status" value="1"/>
</dbReference>
<dbReference type="EMBL" id="BACD03000008">
    <property type="protein sequence ID" value="GAO47304.1"/>
    <property type="molecule type" value="Genomic_DNA"/>
</dbReference>
<dbReference type="STRING" id="698492.A0A0E9NBT8"/>
<dbReference type="Gene3D" id="3.10.20.90">
    <property type="entry name" value="Phosphatidylinositol 3-kinase Catalytic Subunit, Chain A, domain 1"/>
    <property type="match status" value="1"/>
</dbReference>
<evidence type="ECO:0000256" key="3">
    <source>
        <dbReference type="PROSITE-ProRule" id="PRU00192"/>
    </source>
</evidence>
<dbReference type="Pfam" id="PF00018">
    <property type="entry name" value="SH3_1"/>
    <property type="match status" value="2"/>
</dbReference>
<evidence type="ECO:0000259" key="5">
    <source>
        <dbReference type="PROSITE" id="PS50002"/>
    </source>
</evidence>
<dbReference type="SUPFAM" id="SSF54277">
    <property type="entry name" value="CAD &amp; PB1 domains"/>
    <property type="match status" value="1"/>
</dbReference>
<feature type="domain" description="SH3" evidence="5">
    <location>
        <begin position="296"/>
        <end position="358"/>
    </location>
</feature>
<dbReference type="InterPro" id="IPR036871">
    <property type="entry name" value="PX_dom_sf"/>
</dbReference>
<dbReference type="CDD" id="cd05992">
    <property type="entry name" value="PB1"/>
    <property type="match status" value="1"/>
</dbReference>
<feature type="compositionally biased region" description="Polar residues" evidence="4">
    <location>
        <begin position="666"/>
        <end position="682"/>
    </location>
</feature>
<reference evidence="8 9" key="1">
    <citation type="journal article" date="2011" name="J. Gen. Appl. Microbiol.">
        <title>Draft genome sequencing of the enigmatic yeast Saitoella complicata.</title>
        <authorList>
            <person name="Nishida H."/>
            <person name="Hamamoto M."/>
            <person name="Sugiyama J."/>
        </authorList>
    </citation>
    <scope>NUCLEOTIDE SEQUENCE [LARGE SCALE GENOMIC DNA]</scope>
    <source>
        <strain evidence="8 9">NRRL Y-17804</strain>
    </source>
</reference>
<feature type="region of interest" description="Disordered" evidence="4">
    <location>
        <begin position="164"/>
        <end position="187"/>
    </location>
</feature>
<feature type="region of interest" description="Disordered" evidence="4">
    <location>
        <begin position="666"/>
        <end position="694"/>
    </location>
</feature>
<organism evidence="8 9">
    <name type="scientific">Saitoella complicata (strain BCRC 22490 / CBS 7301 / JCM 7358 / NBRC 10748 / NRRL Y-17804)</name>
    <dbReference type="NCBI Taxonomy" id="698492"/>
    <lineage>
        <taxon>Eukaryota</taxon>
        <taxon>Fungi</taxon>
        <taxon>Dikarya</taxon>
        <taxon>Ascomycota</taxon>
        <taxon>Taphrinomycotina</taxon>
        <taxon>Taphrinomycotina incertae sedis</taxon>
        <taxon>Saitoella</taxon>
    </lineage>
</organism>
<feature type="region of interest" description="Disordered" evidence="4">
    <location>
        <begin position="397"/>
        <end position="431"/>
    </location>
</feature>
<protein>
    <submittedName>
        <fullName evidence="8">Uncharacterized protein</fullName>
    </submittedName>
</protein>
<feature type="region of interest" description="Disordered" evidence="4">
    <location>
        <begin position="255"/>
        <end position="290"/>
    </location>
</feature>
<evidence type="ECO:0000313" key="8">
    <source>
        <dbReference type="EMBL" id="GAO47304.1"/>
    </source>
</evidence>
<feature type="compositionally biased region" description="Low complexity" evidence="4">
    <location>
        <begin position="683"/>
        <end position="694"/>
    </location>
</feature>
<feature type="region of interest" description="Disordered" evidence="4">
    <location>
        <begin position="558"/>
        <end position="627"/>
    </location>
</feature>
<dbReference type="Proteomes" id="UP000033140">
    <property type="component" value="Unassembled WGS sequence"/>
</dbReference>
<dbReference type="GO" id="GO:0051130">
    <property type="term" value="P:positive regulation of cellular component organization"/>
    <property type="evidence" value="ECO:0007669"/>
    <property type="project" value="UniProtKB-ARBA"/>
</dbReference>
<dbReference type="PROSITE" id="PS50002">
    <property type="entry name" value="SH3"/>
    <property type="match status" value="2"/>
</dbReference>
<dbReference type="InterPro" id="IPR036028">
    <property type="entry name" value="SH3-like_dom_sf"/>
</dbReference>
<dbReference type="InterPro" id="IPR000270">
    <property type="entry name" value="PB1_dom"/>
</dbReference>
<dbReference type="InterPro" id="IPR035550">
    <property type="entry name" value="Bem1/Scd2_PX"/>
</dbReference>